<comment type="caution">
    <text evidence="1">The sequence shown here is derived from an EMBL/GenBank/DDBJ whole genome shotgun (WGS) entry which is preliminary data.</text>
</comment>
<accession>A0A9N8W8G7</accession>
<organism evidence="1 2">
    <name type="scientific">Dentiscutata erythropus</name>
    <dbReference type="NCBI Taxonomy" id="1348616"/>
    <lineage>
        <taxon>Eukaryota</taxon>
        <taxon>Fungi</taxon>
        <taxon>Fungi incertae sedis</taxon>
        <taxon>Mucoromycota</taxon>
        <taxon>Glomeromycotina</taxon>
        <taxon>Glomeromycetes</taxon>
        <taxon>Diversisporales</taxon>
        <taxon>Gigasporaceae</taxon>
        <taxon>Dentiscutata</taxon>
    </lineage>
</organism>
<keyword evidence="2" id="KW-1185">Reference proteome</keyword>
<dbReference type="Proteomes" id="UP000789405">
    <property type="component" value="Unassembled WGS sequence"/>
</dbReference>
<evidence type="ECO:0000313" key="2">
    <source>
        <dbReference type="Proteomes" id="UP000789405"/>
    </source>
</evidence>
<reference evidence="1" key="1">
    <citation type="submission" date="2021-06" db="EMBL/GenBank/DDBJ databases">
        <authorList>
            <person name="Kallberg Y."/>
            <person name="Tangrot J."/>
            <person name="Rosling A."/>
        </authorList>
    </citation>
    <scope>NUCLEOTIDE SEQUENCE</scope>
    <source>
        <strain evidence="1">MA453B</strain>
    </source>
</reference>
<protein>
    <submittedName>
        <fullName evidence="1">867_t:CDS:1</fullName>
    </submittedName>
</protein>
<dbReference type="AlphaFoldDB" id="A0A9N8W8G7"/>
<dbReference type="EMBL" id="CAJVPY010000524">
    <property type="protein sequence ID" value="CAG8477894.1"/>
    <property type="molecule type" value="Genomic_DNA"/>
</dbReference>
<sequence length="146" mass="17010">MHTDKGKQKEQIPVIDESCDHYEDDVDKIFDELEYKSKELKELKSFLSDCISSDEENMLEIKKDTKLIEIESPAVCLVVMEEIPTGQKAPVDEKPTIEEQLNMIIDNTNIEEKYKETQLKRYLKPNVISSLRDDETKKVFGRKKKA</sequence>
<name>A0A9N8W8G7_9GLOM</name>
<dbReference type="OrthoDB" id="10497316at2759"/>
<proteinExistence type="predicted"/>
<evidence type="ECO:0000313" key="1">
    <source>
        <dbReference type="EMBL" id="CAG8477894.1"/>
    </source>
</evidence>
<gene>
    <name evidence="1" type="ORF">DERYTH_LOCUS1776</name>
</gene>